<protein>
    <submittedName>
        <fullName evidence="1">Uncharacterized protein</fullName>
    </submittedName>
</protein>
<evidence type="ECO:0000313" key="2">
    <source>
        <dbReference type="Proteomes" id="UP000015102"/>
    </source>
</evidence>
<proteinExistence type="predicted"/>
<dbReference type="EMBL" id="CAQQ02039578">
    <property type="status" value="NOT_ANNOTATED_CDS"/>
    <property type="molecule type" value="Genomic_DNA"/>
</dbReference>
<dbReference type="Proteomes" id="UP000015102">
    <property type="component" value="Unassembled WGS sequence"/>
</dbReference>
<keyword evidence="2" id="KW-1185">Reference proteome</keyword>
<dbReference type="AlphaFoldDB" id="T1GG90"/>
<dbReference type="EnsemblMetazoa" id="MESCA002402-RA">
    <property type="protein sequence ID" value="MESCA002402-PA"/>
    <property type="gene ID" value="MESCA002402"/>
</dbReference>
<reference evidence="2" key="1">
    <citation type="submission" date="2013-02" db="EMBL/GenBank/DDBJ databases">
        <authorList>
            <person name="Hughes D."/>
        </authorList>
    </citation>
    <scope>NUCLEOTIDE SEQUENCE</scope>
    <source>
        <strain>Durham</strain>
        <strain evidence="2">NC isolate 2 -- Noor lab</strain>
    </source>
</reference>
<accession>T1GG90</accession>
<dbReference type="HOGENOM" id="CLU_2925269_0_0_1"/>
<sequence>MNQSPEFHEGRWIENIELLQTYYCQKHGYIPEETNWGIKGLVLDLIDNDVKCVLVLLNNND</sequence>
<dbReference type="EMBL" id="CAQQ02039577">
    <property type="status" value="NOT_ANNOTATED_CDS"/>
    <property type="molecule type" value="Genomic_DNA"/>
</dbReference>
<evidence type="ECO:0000313" key="1">
    <source>
        <dbReference type="EnsemblMetazoa" id="MESCA002402-PA"/>
    </source>
</evidence>
<reference evidence="1" key="2">
    <citation type="submission" date="2015-06" db="UniProtKB">
        <authorList>
            <consortium name="EnsemblMetazoa"/>
        </authorList>
    </citation>
    <scope>IDENTIFICATION</scope>
</reference>
<organism evidence="1 2">
    <name type="scientific">Megaselia scalaris</name>
    <name type="common">Humpbacked fly</name>
    <name type="synonym">Phora scalaris</name>
    <dbReference type="NCBI Taxonomy" id="36166"/>
    <lineage>
        <taxon>Eukaryota</taxon>
        <taxon>Metazoa</taxon>
        <taxon>Ecdysozoa</taxon>
        <taxon>Arthropoda</taxon>
        <taxon>Hexapoda</taxon>
        <taxon>Insecta</taxon>
        <taxon>Pterygota</taxon>
        <taxon>Neoptera</taxon>
        <taxon>Endopterygota</taxon>
        <taxon>Diptera</taxon>
        <taxon>Brachycera</taxon>
        <taxon>Muscomorpha</taxon>
        <taxon>Platypezoidea</taxon>
        <taxon>Phoridae</taxon>
        <taxon>Megaseliini</taxon>
        <taxon>Megaselia</taxon>
    </lineage>
</organism>
<name>T1GG90_MEGSC</name>